<feature type="transmembrane region" description="Helical" evidence="1">
    <location>
        <begin position="124"/>
        <end position="147"/>
    </location>
</feature>
<dbReference type="InterPro" id="IPR021994">
    <property type="entry name" value="DUF3592"/>
</dbReference>
<evidence type="ECO:0000313" key="3">
    <source>
        <dbReference type="EMBL" id="KAA2372387.1"/>
    </source>
</evidence>
<proteinExistence type="predicted"/>
<dbReference type="AlphaFoldDB" id="A0A5B3GG33"/>
<dbReference type="Pfam" id="PF12158">
    <property type="entry name" value="DUF3592"/>
    <property type="match status" value="1"/>
</dbReference>
<evidence type="ECO:0000259" key="2">
    <source>
        <dbReference type="Pfam" id="PF12158"/>
    </source>
</evidence>
<comment type="caution">
    <text evidence="3">The sequence shown here is derived from an EMBL/GenBank/DDBJ whole genome shotgun (WGS) entry which is preliminary data.</text>
</comment>
<keyword evidence="1" id="KW-0472">Membrane</keyword>
<dbReference type="Proteomes" id="UP000322658">
    <property type="component" value="Unassembled WGS sequence"/>
</dbReference>
<evidence type="ECO:0000313" key="4">
    <source>
        <dbReference type="Proteomes" id="UP000322658"/>
    </source>
</evidence>
<gene>
    <name evidence="3" type="ORF">F2Y07_14080</name>
</gene>
<evidence type="ECO:0000256" key="1">
    <source>
        <dbReference type="SAM" id="Phobius"/>
    </source>
</evidence>
<reference evidence="3 4" key="1">
    <citation type="journal article" date="2019" name="Nat. Med.">
        <title>A library of human gut bacterial isolates paired with longitudinal multiomics data enables mechanistic microbiome research.</title>
        <authorList>
            <person name="Poyet M."/>
            <person name="Groussin M."/>
            <person name="Gibbons S.M."/>
            <person name="Avila-Pacheco J."/>
            <person name="Jiang X."/>
            <person name="Kearney S.M."/>
            <person name="Perrotta A.R."/>
            <person name="Berdy B."/>
            <person name="Zhao S."/>
            <person name="Lieberman T.D."/>
            <person name="Swanson P.K."/>
            <person name="Smith M."/>
            <person name="Roesemann S."/>
            <person name="Alexander J.E."/>
            <person name="Rich S.A."/>
            <person name="Livny J."/>
            <person name="Vlamakis H."/>
            <person name="Clish C."/>
            <person name="Bullock K."/>
            <person name="Deik A."/>
            <person name="Scott J."/>
            <person name="Pierce K.A."/>
            <person name="Xavier R.J."/>
            <person name="Alm E.J."/>
        </authorList>
    </citation>
    <scope>NUCLEOTIDE SEQUENCE [LARGE SCALE GENOMIC DNA]</scope>
    <source>
        <strain evidence="3 4">BIOML-A1</strain>
    </source>
</reference>
<keyword evidence="1" id="KW-1133">Transmembrane helix</keyword>
<protein>
    <submittedName>
        <fullName evidence="3">DUF3592 domain-containing protein</fullName>
    </submittedName>
</protein>
<accession>A0A5B3GG33</accession>
<sequence length="157" mass="18152">MNKIFNNKQLLVIFLLSIFAAGMLYMLVWLLSQMRLCWSSEEWPETKGTITQVEYRRKSAGSGIHGTYVNLDIDVRFEWKSKMYHTGNQGCSFDIPYKKLHVGKEIPVFVNENNPDESLLSKGIAGWIWMALGICLLFSCFSLMIIFKQAFNLLKKK</sequence>
<keyword evidence="1" id="KW-0812">Transmembrane</keyword>
<dbReference type="EMBL" id="VVXJ01000055">
    <property type="protein sequence ID" value="KAA2372387.1"/>
    <property type="molecule type" value="Genomic_DNA"/>
</dbReference>
<feature type="domain" description="DUF3592" evidence="2">
    <location>
        <begin position="46"/>
        <end position="124"/>
    </location>
</feature>
<name>A0A5B3GG33_9BACT</name>
<organism evidence="3 4">
    <name type="scientific">Alistipes shahii</name>
    <dbReference type="NCBI Taxonomy" id="328814"/>
    <lineage>
        <taxon>Bacteria</taxon>
        <taxon>Pseudomonadati</taxon>
        <taxon>Bacteroidota</taxon>
        <taxon>Bacteroidia</taxon>
        <taxon>Bacteroidales</taxon>
        <taxon>Rikenellaceae</taxon>
        <taxon>Alistipes</taxon>
    </lineage>
</organism>
<feature type="transmembrane region" description="Helical" evidence="1">
    <location>
        <begin position="12"/>
        <end position="31"/>
    </location>
</feature>